<dbReference type="InterPro" id="IPR008948">
    <property type="entry name" value="L-Aspartase-like"/>
</dbReference>
<keyword evidence="6 7" id="KW-0456">Lyase</keyword>
<comment type="subcellular location">
    <subcellularLocation>
        <location evidence="7">Cytoplasm</location>
    </subcellularLocation>
</comment>
<evidence type="ECO:0000256" key="4">
    <source>
        <dbReference type="ARBA" id="ARBA00022571"/>
    </source>
</evidence>
<dbReference type="PANTHER" id="PTHR43814:SF1">
    <property type="entry name" value="ARGININOSUCCINATE LYASE"/>
    <property type="match status" value="1"/>
</dbReference>
<dbReference type="InterPro" id="IPR009049">
    <property type="entry name" value="Argininosuccinate_lyase"/>
</dbReference>
<dbReference type="OrthoDB" id="9769623at2"/>
<dbReference type="Gene3D" id="1.10.275.10">
    <property type="entry name" value="Fumarase/aspartase (N-terminal domain)"/>
    <property type="match status" value="1"/>
</dbReference>
<feature type="domain" description="Argininosuccinate lyase C-terminal" evidence="9">
    <location>
        <begin position="365"/>
        <end position="430"/>
    </location>
</feature>
<dbReference type="FunFam" id="1.10.275.10:FF:000002">
    <property type="entry name" value="Argininosuccinate lyase"/>
    <property type="match status" value="1"/>
</dbReference>
<dbReference type="InterPro" id="IPR000362">
    <property type="entry name" value="Fumarate_lyase_fam"/>
</dbReference>
<dbReference type="PRINTS" id="PR00145">
    <property type="entry name" value="ARGSUCLYASE"/>
</dbReference>
<dbReference type="PRINTS" id="PR00149">
    <property type="entry name" value="FUMRATELYASE"/>
</dbReference>
<evidence type="ECO:0000256" key="2">
    <source>
        <dbReference type="ARBA" id="ARBA00004941"/>
    </source>
</evidence>
<dbReference type="InterPro" id="IPR020557">
    <property type="entry name" value="Fumarate_lyase_CS"/>
</dbReference>
<dbReference type="GO" id="GO:0005829">
    <property type="term" value="C:cytosol"/>
    <property type="evidence" value="ECO:0007669"/>
    <property type="project" value="TreeGrafter"/>
</dbReference>
<comment type="catalytic activity">
    <reaction evidence="1 7">
        <text>2-(N(omega)-L-arginino)succinate = fumarate + L-arginine</text>
        <dbReference type="Rhea" id="RHEA:24020"/>
        <dbReference type="ChEBI" id="CHEBI:29806"/>
        <dbReference type="ChEBI" id="CHEBI:32682"/>
        <dbReference type="ChEBI" id="CHEBI:57472"/>
        <dbReference type="EC" id="4.3.2.1"/>
    </reaction>
</comment>
<dbReference type="PROSITE" id="PS00163">
    <property type="entry name" value="FUMARATE_LYASES"/>
    <property type="match status" value="1"/>
</dbReference>
<dbReference type="CDD" id="cd01359">
    <property type="entry name" value="Argininosuccinate_lyase"/>
    <property type="match status" value="1"/>
</dbReference>
<protein>
    <recommendedName>
        <fullName evidence="3 7">Argininosuccinate lyase</fullName>
        <shortName evidence="7">ASAL</shortName>
        <ecNumber evidence="3 7">4.3.2.1</ecNumber>
    </recommendedName>
    <alternativeName>
        <fullName evidence="7">Arginosuccinase</fullName>
    </alternativeName>
</protein>
<evidence type="ECO:0000256" key="3">
    <source>
        <dbReference type="ARBA" id="ARBA00012338"/>
    </source>
</evidence>
<dbReference type="Pfam" id="PF00206">
    <property type="entry name" value="Lyase_1"/>
    <property type="match status" value="1"/>
</dbReference>
<dbReference type="EC" id="4.3.2.1" evidence="3 7"/>
<evidence type="ECO:0000256" key="1">
    <source>
        <dbReference type="ARBA" id="ARBA00000985"/>
    </source>
</evidence>
<sequence length="460" mass="52273">MEKKKLWGGRFSEGTDEFVEEFTESISFDKELALYDIKGSIAHARMLGKQGIIPKEDSEKIIKGLEEIKKEIEEGKFEWKKELEDVHMNIEKALIEKIGDTGGKLHTGRSRNDQVITAFRLYLKEETNNIINLLEELKKALLKKAEETVDIVMPAYTHLQRAQPIRLAHYFLAYLEMYNRDQERFKDNLRRIDQMPLGSGALAGVDFPLDREMTAKELGFSKIMRNSLDATASRDAIIEFLSNSAICMSNLSRQSEDLIIWNSTEFSFVELPDKLTTGSSIMPQKKNPDVLELIRGKTGRVYGDLIALLTIVKGLPMAYNRDLQEDKEPVFDAVKTLKGSIIGMTKIIEGLKPKKENMEKSAGGFALATDLANYLVNKGLPFRQAHHVVGQIVGYLTAQNRELESITLEELKKFSELFEEDALNILNPKYVADARKTFGGTAKERILEQIAFWKENLTEK</sequence>
<evidence type="ECO:0000313" key="10">
    <source>
        <dbReference type="EMBL" id="RMA97716.1"/>
    </source>
</evidence>
<keyword evidence="5 7" id="KW-0028">Amino-acid biosynthesis</keyword>
<dbReference type="FunFam" id="1.10.40.30:FF:000001">
    <property type="entry name" value="Argininosuccinate lyase"/>
    <property type="match status" value="1"/>
</dbReference>
<gene>
    <name evidence="7" type="primary">argH</name>
    <name evidence="10" type="ORF">CLV39_0339</name>
</gene>
<dbReference type="Pfam" id="PF14698">
    <property type="entry name" value="ASL_C2"/>
    <property type="match status" value="1"/>
</dbReference>
<evidence type="ECO:0000256" key="7">
    <source>
        <dbReference type="HAMAP-Rule" id="MF_00006"/>
    </source>
</evidence>
<dbReference type="GO" id="GO:0004056">
    <property type="term" value="F:argininosuccinate lyase activity"/>
    <property type="evidence" value="ECO:0007669"/>
    <property type="project" value="UniProtKB-UniRule"/>
</dbReference>
<dbReference type="InterPro" id="IPR022761">
    <property type="entry name" value="Fumarate_lyase_N"/>
</dbReference>
<dbReference type="InterPro" id="IPR024083">
    <property type="entry name" value="Fumarase/histidase_N"/>
</dbReference>
<evidence type="ECO:0000259" key="9">
    <source>
        <dbReference type="Pfam" id="PF14698"/>
    </source>
</evidence>
<dbReference type="InterPro" id="IPR029419">
    <property type="entry name" value="Arg_succ_lyase_C"/>
</dbReference>
<proteinExistence type="inferred from homology"/>
<dbReference type="Proteomes" id="UP000280842">
    <property type="component" value="Unassembled WGS sequence"/>
</dbReference>
<comment type="similarity">
    <text evidence="7">Belongs to the lyase 1 family. Argininosuccinate lyase subfamily.</text>
</comment>
<evidence type="ECO:0000256" key="6">
    <source>
        <dbReference type="ARBA" id="ARBA00023239"/>
    </source>
</evidence>
<keyword evidence="7" id="KW-0963">Cytoplasm</keyword>
<name>A0A3M0BME1_9AQUI</name>
<feature type="domain" description="Fumarate lyase N-terminal" evidence="8">
    <location>
        <begin position="9"/>
        <end position="303"/>
    </location>
</feature>
<dbReference type="AlphaFoldDB" id="A0A3M0BME1"/>
<dbReference type="Gene3D" id="1.20.200.10">
    <property type="entry name" value="Fumarase/aspartase (Central domain)"/>
    <property type="match status" value="1"/>
</dbReference>
<dbReference type="FunFam" id="1.20.200.10:FF:000015">
    <property type="entry name" value="argininosuccinate lyase isoform X2"/>
    <property type="match status" value="1"/>
</dbReference>
<dbReference type="SUPFAM" id="SSF48557">
    <property type="entry name" value="L-aspartase-like"/>
    <property type="match status" value="1"/>
</dbReference>
<dbReference type="EMBL" id="REFO01000010">
    <property type="protein sequence ID" value="RMA97716.1"/>
    <property type="molecule type" value="Genomic_DNA"/>
</dbReference>
<dbReference type="PANTHER" id="PTHR43814">
    <property type="entry name" value="ARGININOSUCCINATE LYASE"/>
    <property type="match status" value="1"/>
</dbReference>
<organism evidence="10 11">
    <name type="scientific">Hydrogenothermus marinus</name>
    <dbReference type="NCBI Taxonomy" id="133270"/>
    <lineage>
        <taxon>Bacteria</taxon>
        <taxon>Pseudomonadati</taxon>
        <taxon>Aquificota</taxon>
        <taxon>Aquificia</taxon>
        <taxon>Aquificales</taxon>
        <taxon>Hydrogenothermaceae</taxon>
        <taxon>Hydrogenothermus</taxon>
    </lineage>
</organism>
<evidence type="ECO:0000256" key="5">
    <source>
        <dbReference type="ARBA" id="ARBA00022605"/>
    </source>
</evidence>
<dbReference type="Gene3D" id="1.10.40.30">
    <property type="entry name" value="Fumarase/aspartase (C-terminal domain)"/>
    <property type="match status" value="1"/>
</dbReference>
<comment type="caution">
    <text evidence="10">The sequence shown here is derived from an EMBL/GenBank/DDBJ whole genome shotgun (WGS) entry which is preliminary data.</text>
</comment>
<keyword evidence="4 7" id="KW-0055">Arginine biosynthesis</keyword>
<evidence type="ECO:0000313" key="11">
    <source>
        <dbReference type="Proteomes" id="UP000280842"/>
    </source>
</evidence>
<dbReference type="GO" id="GO:0042450">
    <property type="term" value="P:L-arginine biosynthetic process via ornithine"/>
    <property type="evidence" value="ECO:0007669"/>
    <property type="project" value="UniProtKB-UniRule"/>
</dbReference>
<reference evidence="10 11" key="1">
    <citation type="submission" date="2018-10" db="EMBL/GenBank/DDBJ databases">
        <title>Genomic Encyclopedia of Archaeal and Bacterial Type Strains, Phase II (KMG-II): from individual species to whole genera.</title>
        <authorList>
            <person name="Goeker M."/>
        </authorList>
    </citation>
    <scope>NUCLEOTIDE SEQUENCE [LARGE SCALE GENOMIC DNA]</scope>
    <source>
        <strain evidence="10 11">VM1</strain>
    </source>
</reference>
<evidence type="ECO:0000259" key="8">
    <source>
        <dbReference type="Pfam" id="PF00206"/>
    </source>
</evidence>
<comment type="pathway">
    <text evidence="2 7">Amino-acid biosynthesis; L-arginine biosynthesis; L-arginine from L-ornithine and carbamoyl phosphate: step 3/3.</text>
</comment>
<dbReference type="NCBIfam" id="TIGR00838">
    <property type="entry name" value="argH"/>
    <property type="match status" value="1"/>
</dbReference>
<keyword evidence="11" id="KW-1185">Reference proteome</keyword>
<dbReference type="UniPathway" id="UPA00068">
    <property type="reaction ID" value="UER00114"/>
</dbReference>
<dbReference type="RefSeq" id="WP_121922486.1">
    <property type="nucleotide sequence ID" value="NZ_REFO01000010.1"/>
</dbReference>
<dbReference type="HAMAP" id="MF_00006">
    <property type="entry name" value="Arg_succ_lyase"/>
    <property type="match status" value="1"/>
</dbReference>
<accession>A0A3M0BME1</accession>